<dbReference type="InterPro" id="IPR029063">
    <property type="entry name" value="SAM-dependent_MTases_sf"/>
</dbReference>
<name>A0ABW8K483_9GAMM</name>
<dbReference type="GO" id="GO:0008168">
    <property type="term" value="F:methyltransferase activity"/>
    <property type="evidence" value="ECO:0007669"/>
    <property type="project" value="UniProtKB-KW"/>
</dbReference>
<accession>A0ABW8K483</accession>
<dbReference type="EMBL" id="JADIKD010000010">
    <property type="protein sequence ID" value="MFK2917686.1"/>
    <property type="molecule type" value="Genomic_DNA"/>
</dbReference>
<dbReference type="RefSeq" id="WP_379986744.1">
    <property type="nucleotide sequence ID" value="NZ_JADIKD010000010.1"/>
</dbReference>
<evidence type="ECO:0000256" key="1">
    <source>
        <dbReference type="SAM" id="SignalP"/>
    </source>
</evidence>
<protein>
    <submittedName>
        <fullName evidence="2">Class I SAM-dependent methyltransferase</fullName>
    </submittedName>
</protein>
<proteinExistence type="predicted"/>
<dbReference type="Proteomes" id="UP001620408">
    <property type="component" value="Unassembled WGS sequence"/>
</dbReference>
<organism evidence="2 3">
    <name type="scientific">Dyella koreensis</name>
    <dbReference type="NCBI Taxonomy" id="311235"/>
    <lineage>
        <taxon>Bacteria</taxon>
        <taxon>Pseudomonadati</taxon>
        <taxon>Pseudomonadota</taxon>
        <taxon>Gammaproteobacteria</taxon>
        <taxon>Lysobacterales</taxon>
        <taxon>Rhodanobacteraceae</taxon>
        <taxon>Dyella</taxon>
    </lineage>
</organism>
<keyword evidence="3" id="KW-1185">Reference proteome</keyword>
<dbReference type="CDD" id="cd02440">
    <property type="entry name" value="AdoMet_MTases"/>
    <property type="match status" value="1"/>
</dbReference>
<reference evidence="2 3" key="1">
    <citation type="submission" date="2020-10" db="EMBL/GenBank/DDBJ databases">
        <title>Phylogeny of dyella-like bacteria.</title>
        <authorList>
            <person name="Fu J."/>
        </authorList>
    </citation>
    <scope>NUCLEOTIDE SEQUENCE [LARGE SCALE GENOMIC DNA]</scope>
    <source>
        <strain evidence="2 3">BB4</strain>
    </source>
</reference>
<dbReference type="GO" id="GO:0032259">
    <property type="term" value="P:methylation"/>
    <property type="evidence" value="ECO:0007669"/>
    <property type="project" value="UniProtKB-KW"/>
</dbReference>
<comment type="caution">
    <text evidence="2">The sequence shown here is derived from an EMBL/GenBank/DDBJ whole genome shotgun (WGS) entry which is preliminary data.</text>
</comment>
<dbReference type="PIRSF" id="PIRSF031679">
    <property type="entry name" value="Mtase_Alr7345_prd"/>
    <property type="match status" value="1"/>
</dbReference>
<dbReference type="SUPFAM" id="SSF53335">
    <property type="entry name" value="S-adenosyl-L-methionine-dependent methyltransferases"/>
    <property type="match status" value="1"/>
</dbReference>
<dbReference type="Pfam" id="PF01135">
    <property type="entry name" value="PCMT"/>
    <property type="match status" value="1"/>
</dbReference>
<evidence type="ECO:0000313" key="2">
    <source>
        <dbReference type="EMBL" id="MFK2917686.1"/>
    </source>
</evidence>
<evidence type="ECO:0000313" key="3">
    <source>
        <dbReference type="Proteomes" id="UP001620408"/>
    </source>
</evidence>
<feature type="signal peptide" evidence="1">
    <location>
        <begin position="1"/>
        <end position="20"/>
    </location>
</feature>
<gene>
    <name evidence="2" type="ORF">ISS97_10485</name>
</gene>
<keyword evidence="2" id="KW-0808">Transferase</keyword>
<sequence length="254" mass="27449">MRTTVLAALIAFALPAAVLAQSSAPSAPSSYVTAAVNDPARKDDVANDARRKIADLMTFSEVKPGQKVLELIPGSGYFTRVFSAVVGQAGHVYVVWPNEYAKESESDVAGSKALVAQPHYANVSVLTQPANQLSVPQPVDVVFTSQNYHDYPDKFMGKVDPAVLNKQVFAALKPGGLYVIVDHVAETGSGLRDTDTLHRIDPAIVKKEVEAAGFVFDGESSVLRNPADPHNIKVFDKSIRGHTDQFVYRFRKPG</sequence>
<keyword evidence="1" id="KW-0732">Signal</keyword>
<feature type="chain" id="PRO_5047307091" evidence="1">
    <location>
        <begin position="21"/>
        <end position="254"/>
    </location>
</feature>
<keyword evidence="2" id="KW-0489">Methyltransferase</keyword>
<dbReference type="Gene3D" id="3.40.50.150">
    <property type="entry name" value="Vaccinia Virus protein VP39"/>
    <property type="match status" value="1"/>
</dbReference>
<dbReference type="InterPro" id="IPR016980">
    <property type="entry name" value="S-AdoMet-dep_MeTrfase_Alr7345"/>
</dbReference>